<feature type="region of interest" description="Disordered" evidence="2">
    <location>
        <begin position="996"/>
        <end position="1015"/>
    </location>
</feature>
<dbReference type="GeneID" id="30010412"/>
<proteinExistence type="predicted"/>
<name>A0A178ZGM1_9EURO</name>
<accession>A0A178ZGM1</accession>
<feature type="region of interest" description="Disordered" evidence="2">
    <location>
        <begin position="93"/>
        <end position="112"/>
    </location>
</feature>
<protein>
    <submittedName>
        <fullName evidence="3">Uncharacterized protein</fullName>
    </submittedName>
</protein>
<feature type="region of interest" description="Disordered" evidence="2">
    <location>
        <begin position="1"/>
        <end position="49"/>
    </location>
</feature>
<keyword evidence="1" id="KW-0175">Coiled coil</keyword>
<feature type="compositionally biased region" description="Polar residues" evidence="2">
    <location>
        <begin position="174"/>
        <end position="183"/>
    </location>
</feature>
<feature type="compositionally biased region" description="Polar residues" evidence="2">
    <location>
        <begin position="35"/>
        <end position="49"/>
    </location>
</feature>
<feature type="region of interest" description="Disordered" evidence="2">
    <location>
        <begin position="722"/>
        <end position="765"/>
    </location>
</feature>
<feature type="compositionally biased region" description="Basic and acidic residues" evidence="2">
    <location>
        <begin position="144"/>
        <end position="154"/>
    </location>
</feature>
<dbReference type="OrthoDB" id="5343018at2759"/>
<feature type="region of interest" description="Disordered" evidence="2">
    <location>
        <begin position="143"/>
        <end position="221"/>
    </location>
</feature>
<sequence>MPQDYGRRSCPPPITGATLHTRSQSIPPSLREFPVSQTTPKSAPHTRQQRLLQTRHAKFSAQRLSGNGINVSFPPLNRSAENDSPYFPSARFHRREENGSDTNKAEKLSSASTESAILAEISNANICRIRGLKKRAAIPVFQDSPERPTARDTRATTPSVYHDASSDIHPPSVPSSLQESPTNMGLREVSVNLQRPSPRKDSPYYRSARPGSTRKASQTKHRFNSEEYIEHIENELQMVKDAMYSPTTHMPWKEKLRKAKEENDRLKKEMDAIRASFEFELHETVERSTETELKLKRRIKDLEDEVELKKSVIHDLECDREEKRCDQNALEILKARIEKLEEERFSLETTNRDMTKRNEVLTQLLALSPTKAQPTIGIPTPRRKSGRPMSLVIPRLPTSPGLQTSQSRPQSIVASPALAASDYFAAHLPSSPLSSSPFDTASRSPEAIDDRHSIDSVLGESEMQGGDRTESRQSTLVSSSSNSPDMPVGGHVRSESRSQTVLRHPSRRRPRKFMPGSTQLKPLLLPTFTAESGNLPSTSPITSPVRPLPIHISSEISRSEQPLVTHATIPDCLETPFPSPENVIGRPLSDYQSLDEVFANDEQLFQPEILEDPLVGLSSPSHIVQHQTPVQINQIEATVEPCSNPRIRSWVSKTVSSLPGDVACESRHSVVTIAGIRRGKGPEIPGNIEVYNQQGTAADFETAHTFHFRDYVEIPRPLFSKHRTRGGGCSSSYNDYPDSPLNPRKRRKTSSIYESRGSENKDVKHGSCDIQICPPACEDVFTPGSVTERETKRSVDEHLTLPKKQASAPARTPLEMLQHRNIGSRPLATLTIQTVYATLSRYTTYIQGFKRDPLSLARRVIANAWRSNWVMFGKLSWWVLGLFIGYRRQKADHQDWDWTKYDGESIAHECCLTDVAPPLIEASSQLTREISPHHSGDKIVASESQARTPATLPASPSNAPKTGWGRSLYLWGKFSVAIMLAVGGAIVKGPAEMLRDTDDRRKSRSNSLVEDASASCNSRHAEFNKANRATEDINHFCHRHRASPSRVNETLGVARKARSVSSPPISPLMHRGANEDPQQRGPSTEDVLHSSIEPNLGKEDMTYWSEDTLKPARSDRKGLDSVFRPPDPITSRPDQSVAEINGTQSTA</sequence>
<feature type="region of interest" description="Disordered" evidence="2">
    <location>
        <begin position="430"/>
        <end position="519"/>
    </location>
</feature>
<gene>
    <name evidence="3" type="ORF">AYL99_06244</name>
</gene>
<keyword evidence="4" id="KW-1185">Reference proteome</keyword>
<feature type="compositionally biased region" description="Polar residues" evidence="2">
    <location>
        <begin position="18"/>
        <end position="27"/>
    </location>
</feature>
<reference evidence="3 4" key="1">
    <citation type="submission" date="2016-04" db="EMBL/GenBank/DDBJ databases">
        <title>Draft genome of Fonsecaea erecta CBS 125763.</title>
        <authorList>
            <person name="Weiss V.A."/>
            <person name="Vicente V.A."/>
            <person name="Raittz R.T."/>
            <person name="Moreno L.F."/>
            <person name="De Souza E.M."/>
            <person name="Pedrosa F.O."/>
            <person name="Steffens M.B."/>
            <person name="Faoro H."/>
            <person name="Tadra-Sfeir M.Z."/>
            <person name="Najafzadeh M.J."/>
            <person name="Felipe M.S."/>
            <person name="Teixeira M."/>
            <person name="Sun J."/>
            <person name="Xi L."/>
            <person name="Gomes R."/>
            <person name="De Azevedo C.M."/>
            <person name="Salgado C.G."/>
            <person name="Da Silva M.B."/>
            <person name="Nascimento M.F."/>
            <person name="Queiroz-Telles F."/>
            <person name="Attili D.S."/>
            <person name="Gorbushina A."/>
        </authorList>
    </citation>
    <scope>NUCLEOTIDE SEQUENCE [LARGE SCALE GENOMIC DNA]</scope>
    <source>
        <strain evidence="3 4">CBS 125763</strain>
    </source>
</reference>
<dbReference type="RefSeq" id="XP_018692314.1">
    <property type="nucleotide sequence ID" value="XM_018837754.1"/>
</dbReference>
<feature type="compositionally biased region" description="Polar residues" evidence="2">
    <location>
        <begin position="400"/>
        <end position="411"/>
    </location>
</feature>
<feature type="region of interest" description="Disordered" evidence="2">
    <location>
        <begin position="62"/>
        <end position="88"/>
    </location>
</feature>
<feature type="compositionally biased region" description="Basic and acidic residues" evidence="2">
    <location>
        <begin position="756"/>
        <end position="765"/>
    </location>
</feature>
<dbReference type="AlphaFoldDB" id="A0A178ZGM1"/>
<organism evidence="3 4">
    <name type="scientific">Fonsecaea erecta</name>
    <dbReference type="NCBI Taxonomy" id="1367422"/>
    <lineage>
        <taxon>Eukaryota</taxon>
        <taxon>Fungi</taxon>
        <taxon>Dikarya</taxon>
        <taxon>Ascomycota</taxon>
        <taxon>Pezizomycotina</taxon>
        <taxon>Eurotiomycetes</taxon>
        <taxon>Chaetothyriomycetidae</taxon>
        <taxon>Chaetothyriales</taxon>
        <taxon>Herpotrichiellaceae</taxon>
        <taxon>Fonsecaea</taxon>
    </lineage>
</organism>
<dbReference type="Proteomes" id="UP000078343">
    <property type="component" value="Unassembled WGS sequence"/>
</dbReference>
<dbReference type="EMBL" id="LVYI01000005">
    <property type="protein sequence ID" value="OAP58947.1"/>
    <property type="molecule type" value="Genomic_DNA"/>
</dbReference>
<feature type="compositionally biased region" description="Basic and acidic residues" evidence="2">
    <location>
        <begin position="1096"/>
        <end position="1119"/>
    </location>
</feature>
<feature type="compositionally biased region" description="Polar residues" evidence="2">
    <location>
        <begin position="472"/>
        <end position="484"/>
    </location>
</feature>
<evidence type="ECO:0000256" key="2">
    <source>
        <dbReference type="SAM" id="MobiDB-lite"/>
    </source>
</evidence>
<evidence type="ECO:0000313" key="3">
    <source>
        <dbReference type="EMBL" id="OAP58947.1"/>
    </source>
</evidence>
<feature type="coiled-coil region" evidence="1">
    <location>
        <begin position="249"/>
        <end position="357"/>
    </location>
</feature>
<evidence type="ECO:0000256" key="1">
    <source>
        <dbReference type="SAM" id="Coils"/>
    </source>
</evidence>
<feature type="region of interest" description="Disordered" evidence="2">
    <location>
        <begin position="1041"/>
        <end position="1147"/>
    </location>
</feature>
<feature type="compositionally biased region" description="Basic and acidic residues" evidence="2">
    <location>
        <begin position="94"/>
        <end position="107"/>
    </location>
</feature>
<evidence type="ECO:0000313" key="4">
    <source>
        <dbReference type="Proteomes" id="UP000078343"/>
    </source>
</evidence>
<comment type="caution">
    <text evidence="3">The sequence shown here is derived from an EMBL/GenBank/DDBJ whole genome shotgun (WGS) entry which is preliminary data.</text>
</comment>
<feature type="region of interest" description="Disordered" evidence="2">
    <location>
        <begin position="372"/>
        <end position="411"/>
    </location>
</feature>